<evidence type="ECO:0000313" key="1">
    <source>
        <dbReference type="EMBL" id="SCM74154.1"/>
    </source>
</evidence>
<name>A0A212L9A0_9BACT</name>
<accession>A0A212L9A0</accession>
<protein>
    <submittedName>
        <fullName evidence="1">Uncharacterized protein</fullName>
    </submittedName>
</protein>
<reference evidence="1" key="1">
    <citation type="submission" date="2016-08" db="EMBL/GenBank/DDBJ databases">
        <authorList>
            <person name="Seilhamer J.J."/>
        </authorList>
    </citation>
    <scope>NUCLEOTIDE SEQUENCE</scope>
    <source>
        <strain evidence="1">86-1</strain>
    </source>
</reference>
<gene>
    <name evidence="1" type="ORF">KL86DES1_21765</name>
</gene>
<dbReference type="AlphaFoldDB" id="A0A212L9A0"/>
<sequence length="57" mass="6350">MRGGGIASIYLKKLKLLVSDSQVRNFIIACVIGRLKRNGQKSGEDFCLVGRLKQLRT</sequence>
<organism evidence="1">
    <name type="scientific">uncultured Desulfovibrio sp</name>
    <dbReference type="NCBI Taxonomy" id="167968"/>
    <lineage>
        <taxon>Bacteria</taxon>
        <taxon>Pseudomonadati</taxon>
        <taxon>Thermodesulfobacteriota</taxon>
        <taxon>Desulfovibrionia</taxon>
        <taxon>Desulfovibrionales</taxon>
        <taxon>Desulfovibrionaceae</taxon>
        <taxon>Desulfovibrio</taxon>
        <taxon>environmental samples</taxon>
    </lineage>
</organism>
<proteinExistence type="predicted"/>
<dbReference type="EMBL" id="FMJC01000002">
    <property type="protein sequence ID" value="SCM74154.1"/>
    <property type="molecule type" value="Genomic_DNA"/>
</dbReference>